<evidence type="ECO:0000313" key="1">
    <source>
        <dbReference type="EMBL" id="OQD81841.1"/>
    </source>
</evidence>
<accession>A0A1V6PXZ3</accession>
<proteinExistence type="predicted"/>
<evidence type="ECO:0000313" key="2">
    <source>
        <dbReference type="Proteomes" id="UP000191672"/>
    </source>
</evidence>
<reference evidence="2" key="1">
    <citation type="journal article" date="2017" name="Nat. Microbiol.">
        <title>Global analysis of biosynthetic gene clusters reveals vast potential of secondary metabolite production in Penicillium species.</title>
        <authorList>
            <person name="Nielsen J.C."/>
            <person name="Grijseels S."/>
            <person name="Prigent S."/>
            <person name="Ji B."/>
            <person name="Dainat J."/>
            <person name="Nielsen K.F."/>
            <person name="Frisvad J.C."/>
            <person name="Workman M."/>
            <person name="Nielsen J."/>
        </authorList>
    </citation>
    <scope>NUCLEOTIDE SEQUENCE [LARGE SCALE GENOMIC DNA]</scope>
    <source>
        <strain evidence="2">IBT 31811</strain>
    </source>
</reference>
<gene>
    <name evidence="1" type="ORF">PENANT_c025G10564</name>
</gene>
<name>A0A1V6PXZ3_9EURO</name>
<protein>
    <submittedName>
        <fullName evidence="1">Uncharacterized protein</fullName>
    </submittedName>
</protein>
<organism evidence="1 2">
    <name type="scientific">Penicillium antarcticum</name>
    <dbReference type="NCBI Taxonomy" id="416450"/>
    <lineage>
        <taxon>Eukaryota</taxon>
        <taxon>Fungi</taxon>
        <taxon>Dikarya</taxon>
        <taxon>Ascomycota</taxon>
        <taxon>Pezizomycotina</taxon>
        <taxon>Eurotiomycetes</taxon>
        <taxon>Eurotiomycetidae</taxon>
        <taxon>Eurotiales</taxon>
        <taxon>Aspergillaceae</taxon>
        <taxon>Penicillium</taxon>
    </lineage>
</organism>
<dbReference type="Proteomes" id="UP000191672">
    <property type="component" value="Unassembled WGS sequence"/>
</dbReference>
<dbReference type="AlphaFoldDB" id="A0A1V6PXZ3"/>
<sequence>MSTSSFITSLVTVSDRSSLDLTKNPANNTDIGKSASTWGKDLHNIPSITTHWDPEEFDLGLVPPIMGSRVLFHPAPFHHAQLASCRMADLPATNAVLSTRSGRAHGD</sequence>
<comment type="caution">
    <text evidence="1">The sequence shown here is derived from an EMBL/GenBank/DDBJ whole genome shotgun (WGS) entry which is preliminary data.</text>
</comment>
<keyword evidence="2" id="KW-1185">Reference proteome</keyword>
<dbReference type="EMBL" id="MDYN01000025">
    <property type="protein sequence ID" value="OQD81841.1"/>
    <property type="molecule type" value="Genomic_DNA"/>
</dbReference>